<gene>
    <name evidence="1" type="ORF">DLM46_00965</name>
</gene>
<evidence type="ECO:0000313" key="1">
    <source>
        <dbReference type="EMBL" id="RDK04478.1"/>
    </source>
</evidence>
<accession>A0A370NFZ2</accession>
<proteinExistence type="predicted"/>
<reference evidence="2" key="1">
    <citation type="submission" date="2018-05" db="EMBL/GenBank/DDBJ databases">
        <authorList>
            <person name="Feng T."/>
        </authorList>
    </citation>
    <scope>NUCLEOTIDE SEQUENCE [LARGE SCALE GENOMIC DNA]</scope>
    <source>
        <strain evidence="2">S27</strain>
    </source>
</reference>
<keyword evidence="2" id="KW-1185">Reference proteome</keyword>
<evidence type="ECO:0000313" key="2">
    <source>
        <dbReference type="Proteomes" id="UP000254875"/>
    </source>
</evidence>
<organism evidence="1 2">
    <name type="scientific">Paraburkholderia lacunae</name>
    <dbReference type="NCBI Taxonomy" id="2211104"/>
    <lineage>
        <taxon>Bacteria</taxon>
        <taxon>Pseudomonadati</taxon>
        <taxon>Pseudomonadota</taxon>
        <taxon>Betaproteobacteria</taxon>
        <taxon>Burkholderiales</taxon>
        <taxon>Burkholderiaceae</taxon>
        <taxon>Paraburkholderia</taxon>
    </lineage>
</organism>
<name>A0A370NFZ2_9BURK</name>
<protein>
    <submittedName>
        <fullName evidence="1">Uncharacterized protein</fullName>
    </submittedName>
</protein>
<dbReference type="EMBL" id="QHKS01000001">
    <property type="protein sequence ID" value="RDK04478.1"/>
    <property type="molecule type" value="Genomic_DNA"/>
</dbReference>
<sequence length="311" mass="34731">MFEVNSTLQKAQDNMFDDLAAYFYENVVQSFDEYRDAKASGVAGRSNDIRKALIAASALFHLREHLPSGCKMSRFKAERRCPEYGLLADIANASKHRKLTADTPHGRALVRSAADLTEEIVVTQYSDEEGEYRHVEKRVIAKLIDGTTQDVLDTLTEVMNFWQTYLHEKGIIAKRKIYVSDSSRQPKSRAEANNGNLGLIITAGLRFAESVRLQRYNYATSGVEPVDLTGSEMTLTIQRPPQYKLDLAVTHEQSGTTLTRTVELTVEESETFASLQTDGERSSYANGLPSIKAAQKELLTEAQSLQAKQNV</sequence>
<dbReference type="AlphaFoldDB" id="A0A370NFZ2"/>
<dbReference type="Proteomes" id="UP000254875">
    <property type="component" value="Unassembled WGS sequence"/>
</dbReference>
<comment type="caution">
    <text evidence="1">The sequence shown here is derived from an EMBL/GenBank/DDBJ whole genome shotgun (WGS) entry which is preliminary data.</text>
</comment>